<comment type="cofactor">
    <cofactor evidence="3">
        <name>pyridoxal 5'-phosphate</name>
        <dbReference type="ChEBI" id="CHEBI:597326"/>
    </cofactor>
</comment>
<dbReference type="GO" id="GO:0030170">
    <property type="term" value="F:pyridoxal phosphate binding"/>
    <property type="evidence" value="ECO:0007669"/>
    <property type="project" value="UniProtKB-UniRule"/>
</dbReference>
<feature type="domain" description="Alanine racemase N-terminal" evidence="5">
    <location>
        <begin position="27"/>
        <end position="224"/>
    </location>
</feature>
<feature type="modified residue" description="N6-(pyridoxal phosphate)lysine" evidence="2 3">
    <location>
        <position position="35"/>
    </location>
</feature>
<evidence type="ECO:0000256" key="1">
    <source>
        <dbReference type="ARBA" id="ARBA00022898"/>
    </source>
</evidence>
<keyword evidence="1 2" id="KW-0663">Pyridoxal phosphate</keyword>
<evidence type="ECO:0000259" key="5">
    <source>
        <dbReference type="Pfam" id="PF01168"/>
    </source>
</evidence>
<dbReference type="FunFam" id="3.20.20.10:FF:000018">
    <property type="entry name" value="Pyridoxal phosphate homeostasis protein"/>
    <property type="match status" value="1"/>
</dbReference>
<evidence type="ECO:0000256" key="2">
    <source>
        <dbReference type="HAMAP-Rule" id="MF_02087"/>
    </source>
</evidence>
<gene>
    <name evidence="6" type="ORF">Loak_2000</name>
</gene>
<comment type="similarity">
    <text evidence="2 4">Belongs to the pyridoxal phosphate-binding protein YggS/PROSC family.</text>
</comment>
<sequence length="226" mass="25193">MTIAERILHVIHQIHQAEAEYGRPPGTVALIAVSKGQSKEAIEQAFAAGVHQFGENYLQEAEPKINILAKLPITWHFIGPIQSNKCRPIAHYFSWVHSVCRASIAQRLNDARPQSLPALNVCIQINDDDEKKAGIHPEQAAELASAILLLPRLHLRGLMLIPKQGHDELQLYLSFQKLTALLHSLNKQLHIHMDTLSMGMSGDFQVAIRAGSTMVRIGQTIFGERR</sequence>
<dbReference type="PANTHER" id="PTHR10146:SF14">
    <property type="entry name" value="PYRIDOXAL PHOSPHATE HOMEOSTASIS PROTEIN"/>
    <property type="match status" value="1"/>
</dbReference>
<protein>
    <recommendedName>
        <fullName evidence="2">Pyridoxal phosphate homeostasis protein</fullName>
        <shortName evidence="2">PLP homeostasis protein</shortName>
    </recommendedName>
</protein>
<proteinExistence type="inferred from homology"/>
<dbReference type="RefSeq" id="WP_025385218.1">
    <property type="nucleotide sequence ID" value="NZ_LCUA01000027.1"/>
</dbReference>
<dbReference type="PANTHER" id="PTHR10146">
    <property type="entry name" value="PROLINE SYNTHETASE CO-TRANSCRIBED BACTERIAL HOMOLOG PROTEIN"/>
    <property type="match status" value="1"/>
</dbReference>
<dbReference type="InterPro" id="IPR001608">
    <property type="entry name" value="Ala_racemase_N"/>
</dbReference>
<dbReference type="SUPFAM" id="SSF51419">
    <property type="entry name" value="PLP-binding barrel"/>
    <property type="match status" value="1"/>
</dbReference>
<evidence type="ECO:0000256" key="3">
    <source>
        <dbReference type="PIRSR" id="PIRSR004848-1"/>
    </source>
</evidence>
<organism evidence="6 7">
    <name type="scientific">Legionella oakridgensis</name>
    <dbReference type="NCBI Taxonomy" id="29423"/>
    <lineage>
        <taxon>Bacteria</taxon>
        <taxon>Pseudomonadati</taxon>
        <taxon>Pseudomonadota</taxon>
        <taxon>Gammaproteobacteria</taxon>
        <taxon>Legionellales</taxon>
        <taxon>Legionellaceae</taxon>
        <taxon>Legionella</taxon>
    </lineage>
</organism>
<comment type="caution">
    <text evidence="6">The sequence shown here is derived from an EMBL/GenBank/DDBJ whole genome shotgun (WGS) entry which is preliminary data.</text>
</comment>
<accession>A0A0W0WX28</accession>
<dbReference type="InterPro" id="IPR011078">
    <property type="entry name" value="PyrdxlP_homeostasis"/>
</dbReference>
<dbReference type="PATRIC" id="fig|29423.5.peg.2099"/>
<dbReference type="InterPro" id="IPR029066">
    <property type="entry name" value="PLP-binding_barrel"/>
</dbReference>
<name>A0A0W0WX28_9GAMM</name>
<dbReference type="Proteomes" id="UP000054858">
    <property type="component" value="Unassembled WGS sequence"/>
</dbReference>
<dbReference type="PIRSF" id="PIRSF004848">
    <property type="entry name" value="YBL036c_PLPDEIII"/>
    <property type="match status" value="1"/>
</dbReference>
<dbReference type="Gene3D" id="3.20.20.10">
    <property type="entry name" value="Alanine racemase"/>
    <property type="match status" value="1"/>
</dbReference>
<dbReference type="EMBL" id="LNYP01000031">
    <property type="protein sequence ID" value="KTD36864.1"/>
    <property type="molecule type" value="Genomic_DNA"/>
</dbReference>
<dbReference type="Pfam" id="PF01168">
    <property type="entry name" value="Ala_racemase_N"/>
    <property type="match status" value="1"/>
</dbReference>
<dbReference type="CDD" id="cd06824">
    <property type="entry name" value="PLPDE_III_Yggs_like"/>
    <property type="match status" value="1"/>
</dbReference>
<evidence type="ECO:0000256" key="4">
    <source>
        <dbReference type="RuleBase" id="RU004514"/>
    </source>
</evidence>
<evidence type="ECO:0000313" key="7">
    <source>
        <dbReference type="Proteomes" id="UP000054858"/>
    </source>
</evidence>
<evidence type="ECO:0000313" key="6">
    <source>
        <dbReference type="EMBL" id="KTD36864.1"/>
    </source>
</evidence>
<comment type="function">
    <text evidence="2">Pyridoxal 5'-phosphate (PLP)-binding protein, which is involved in PLP homeostasis.</text>
</comment>
<reference evidence="6 7" key="1">
    <citation type="submission" date="2015-11" db="EMBL/GenBank/DDBJ databases">
        <title>Genomic analysis of 38 Legionella species identifies large and diverse effector repertoires.</title>
        <authorList>
            <person name="Burstein D."/>
            <person name="Amaro F."/>
            <person name="Zusman T."/>
            <person name="Lifshitz Z."/>
            <person name="Cohen O."/>
            <person name="Gilbert J.A."/>
            <person name="Pupko T."/>
            <person name="Shuman H.A."/>
            <person name="Segal G."/>
        </authorList>
    </citation>
    <scope>NUCLEOTIDE SEQUENCE [LARGE SCALE GENOMIC DNA]</scope>
    <source>
        <strain evidence="6 7">Oak Ridge-10</strain>
    </source>
</reference>
<dbReference type="AlphaFoldDB" id="A0A0W0WX28"/>
<dbReference type="NCBIfam" id="TIGR00044">
    <property type="entry name" value="YggS family pyridoxal phosphate-dependent enzyme"/>
    <property type="match status" value="1"/>
</dbReference>
<dbReference type="HAMAP" id="MF_02087">
    <property type="entry name" value="PLP_homeostasis"/>
    <property type="match status" value="1"/>
</dbReference>
<dbReference type="PROSITE" id="PS01211">
    <property type="entry name" value="UPF0001"/>
    <property type="match status" value="1"/>
</dbReference>